<dbReference type="AlphaFoldDB" id="A0A367IQA1"/>
<dbReference type="InterPro" id="IPR040424">
    <property type="entry name" value="Smn1"/>
</dbReference>
<name>A0A367IQA1_RHIST</name>
<proteinExistence type="inferred from homology"/>
<feature type="region of interest" description="Disordered" evidence="6">
    <location>
        <begin position="48"/>
        <end position="119"/>
    </location>
</feature>
<evidence type="ECO:0000256" key="4">
    <source>
        <dbReference type="ARBA" id="ARBA00023187"/>
    </source>
</evidence>
<keyword evidence="5" id="KW-0539">Nucleus</keyword>
<keyword evidence="4" id="KW-0508">mRNA splicing</keyword>
<reference evidence="8 9" key="1">
    <citation type="journal article" date="2018" name="G3 (Bethesda)">
        <title>Phylogenetic and Phylogenomic Definition of Rhizopus Species.</title>
        <authorList>
            <person name="Gryganskyi A.P."/>
            <person name="Golan J."/>
            <person name="Dolatabadi S."/>
            <person name="Mondo S."/>
            <person name="Robb S."/>
            <person name="Idnurm A."/>
            <person name="Muszewska A."/>
            <person name="Steczkiewicz K."/>
            <person name="Masonjones S."/>
            <person name="Liao H.L."/>
            <person name="Gajdeczka M.T."/>
            <person name="Anike F."/>
            <person name="Vuek A."/>
            <person name="Anishchenko I.M."/>
            <person name="Voigt K."/>
            <person name="de Hoog G.S."/>
            <person name="Smith M.E."/>
            <person name="Heitman J."/>
            <person name="Vilgalys R."/>
            <person name="Stajich J.E."/>
        </authorList>
    </citation>
    <scope>NUCLEOTIDE SEQUENCE [LARGE SCALE GENOMIC DNA]</scope>
    <source>
        <strain evidence="8 9">LSU 92-RS-03</strain>
    </source>
</reference>
<dbReference type="Proteomes" id="UP000253551">
    <property type="component" value="Unassembled WGS sequence"/>
</dbReference>
<evidence type="ECO:0000256" key="6">
    <source>
        <dbReference type="SAM" id="MobiDB-lite"/>
    </source>
</evidence>
<feature type="domain" description="Survival Motor Neuron Gemin2-binding" evidence="7">
    <location>
        <begin position="24"/>
        <end position="51"/>
    </location>
</feature>
<evidence type="ECO:0000256" key="2">
    <source>
        <dbReference type="ARBA" id="ARBA00005371"/>
    </source>
</evidence>
<dbReference type="InterPro" id="IPR049481">
    <property type="entry name" value="SMN_G2-BD"/>
</dbReference>
<evidence type="ECO:0000313" key="8">
    <source>
        <dbReference type="EMBL" id="RCH79845.1"/>
    </source>
</evidence>
<dbReference type="Pfam" id="PF20636">
    <property type="entry name" value="SMN_G2-BD"/>
    <property type="match status" value="1"/>
</dbReference>
<dbReference type="GO" id="GO:0005634">
    <property type="term" value="C:nucleus"/>
    <property type="evidence" value="ECO:0007669"/>
    <property type="project" value="UniProtKB-SubCell"/>
</dbReference>
<comment type="subcellular location">
    <subcellularLocation>
        <location evidence="1">Nucleus</location>
    </subcellularLocation>
</comment>
<dbReference type="PANTHER" id="PTHR39267">
    <property type="entry name" value="SURVIVAL MOTOR NEURON-LIKE PROTEIN 1"/>
    <property type="match status" value="1"/>
</dbReference>
<dbReference type="GO" id="GO:0008380">
    <property type="term" value="P:RNA splicing"/>
    <property type="evidence" value="ECO:0007669"/>
    <property type="project" value="UniProtKB-KW"/>
</dbReference>
<evidence type="ECO:0000259" key="7">
    <source>
        <dbReference type="Pfam" id="PF20636"/>
    </source>
</evidence>
<gene>
    <name evidence="8" type="ORF">CU098_006426</name>
</gene>
<dbReference type="CDD" id="cd22852">
    <property type="entry name" value="SMN_C"/>
    <property type="match status" value="1"/>
</dbReference>
<sequence>MSKIPTNSTSKDIATGTILFSSGQSKNDDFWDDTDLIDHWDRTVELYRNQLSNKKGQTSTTKLSSKKREYEKVKGGYIKKQKYKQPVDRHDTNKQQKKTQDTNLNDRSRSQPNSLGTGQDDFSNLIMSWYYAGYYTALHSSGQSKST</sequence>
<keyword evidence="9" id="KW-1185">Reference proteome</keyword>
<dbReference type="STRING" id="4846.A0A367IQA1"/>
<feature type="compositionally biased region" description="Polar residues" evidence="6">
    <location>
        <begin position="110"/>
        <end position="119"/>
    </location>
</feature>
<feature type="compositionally biased region" description="Polar residues" evidence="6">
    <location>
        <begin position="49"/>
        <end position="63"/>
    </location>
</feature>
<evidence type="ECO:0000256" key="1">
    <source>
        <dbReference type="ARBA" id="ARBA00004123"/>
    </source>
</evidence>
<dbReference type="InterPro" id="IPR047313">
    <property type="entry name" value="SMN_C"/>
</dbReference>
<evidence type="ECO:0000256" key="3">
    <source>
        <dbReference type="ARBA" id="ARBA00022664"/>
    </source>
</evidence>
<accession>A0A367IQA1</accession>
<dbReference type="EMBL" id="PJQM01006336">
    <property type="protein sequence ID" value="RCH79845.1"/>
    <property type="molecule type" value="Genomic_DNA"/>
</dbReference>
<dbReference type="GO" id="GO:0006397">
    <property type="term" value="P:mRNA processing"/>
    <property type="evidence" value="ECO:0007669"/>
    <property type="project" value="UniProtKB-KW"/>
</dbReference>
<comment type="similarity">
    <text evidence="2">Belongs to the SMN family.</text>
</comment>
<feature type="compositionally biased region" description="Basic and acidic residues" evidence="6">
    <location>
        <begin position="85"/>
        <end position="109"/>
    </location>
</feature>
<protein>
    <recommendedName>
        <fullName evidence="7">Survival Motor Neuron Gemin2-binding domain-containing protein</fullName>
    </recommendedName>
</protein>
<keyword evidence="3" id="KW-0507">mRNA processing</keyword>
<organism evidence="8 9">
    <name type="scientific">Rhizopus stolonifer</name>
    <name type="common">Rhizopus nigricans</name>
    <dbReference type="NCBI Taxonomy" id="4846"/>
    <lineage>
        <taxon>Eukaryota</taxon>
        <taxon>Fungi</taxon>
        <taxon>Fungi incertae sedis</taxon>
        <taxon>Mucoromycota</taxon>
        <taxon>Mucoromycotina</taxon>
        <taxon>Mucoromycetes</taxon>
        <taxon>Mucorales</taxon>
        <taxon>Mucorineae</taxon>
        <taxon>Rhizopodaceae</taxon>
        <taxon>Rhizopus</taxon>
    </lineage>
</organism>
<evidence type="ECO:0000313" key="9">
    <source>
        <dbReference type="Proteomes" id="UP000253551"/>
    </source>
</evidence>
<comment type="caution">
    <text evidence="8">The sequence shown here is derived from an EMBL/GenBank/DDBJ whole genome shotgun (WGS) entry which is preliminary data.</text>
</comment>
<dbReference type="OrthoDB" id="197400at2759"/>
<evidence type="ECO:0000256" key="5">
    <source>
        <dbReference type="ARBA" id="ARBA00023242"/>
    </source>
</evidence>
<dbReference type="PANTHER" id="PTHR39267:SF1">
    <property type="entry name" value="SURVIVAL MOTOR NEURON PROTEIN"/>
    <property type="match status" value="1"/>
</dbReference>